<dbReference type="InterPro" id="IPR035437">
    <property type="entry name" value="SNase_OB-fold_sf"/>
</dbReference>
<feature type="domain" description="TNase-like" evidence="5">
    <location>
        <begin position="41"/>
        <end position="172"/>
    </location>
</feature>
<keyword evidence="4" id="KW-0812">Transmembrane</keyword>
<evidence type="ECO:0000256" key="3">
    <source>
        <dbReference type="ARBA" id="ARBA00022801"/>
    </source>
</evidence>
<organism evidence="6 7">
    <name type="scientific">Aeoliella straminimaris</name>
    <dbReference type="NCBI Taxonomy" id="2954799"/>
    <lineage>
        <taxon>Bacteria</taxon>
        <taxon>Pseudomonadati</taxon>
        <taxon>Planctomycetota</taxon>
        <taxon>Planctomycetia</taxon>
        <taxon>Pirellulales</taxon>
        <taxon>Lacipirellulaceae</taxon>
        <taxon>Aeoliella</taxon>
    </lineage>
</organism>
<evidence type="ECO:0000256" key="1">
    <source>
        <dbReference type="ARBA" id="ARBA00022722"/>
    </source>
</evidence>
<dbReference type="PANTHER" id="PTHR12302:SF3">
    <property type="entry name" value="SERINE_THREONINE-PROTEIN KINASE 31"/>
    <property type="match status" value="1"/>
</dbReference>
<dbReference type="PROSITE" id="PS50830">
    <property type="entry name" value="TNASE_3"/>
    <property type="match status" value="1"/>
</dbReference>
<evidence type="ECO:0000256" key="2">
    <source>
        <dbReference type="ARBA" id="ARBA00022759"/>
    </source>
</evidence>
<keyword evidence="1" id="KW-0540">Nuclease</keyword>
<feature type="transmembrane region" description="Helical" evidence="4">
    <location>
        <begin position="12"/>
        <end position="29"/>
    </location>
</feature>
<evidence type="ECO:0000313" key="6">
    <source>
        <dbReference type="EMBL" id="MCO6048047.1"/>
    </source>
</evidence>
<keyword evidence="7" id="KW-1185">Reference proteome</keyword>
<dbReference type="EMBL" id="JAMXLR010000095">
    <property type="protein sequence ID" value="MCO6048047.1"/>
    <property type="molecule type" value="Genomic_DNA"/>
</dbReference>
<keyword evidence="4" id="KW-1133">Transmembrane helix</keyword>
<accession>A0A9X2FF64</accession>
<protein>
    <submittedName>
        <fullName evidence="6">Thermonuclease family protein</fullName>
    </submittedName>
</protein>
<dbReference type="PANTHER" id="PTHR12302">
    <property type="entry name" value="EBNA2 BINDING PROTEIN P100"/>
    <property type="match status" value="1"/>
</dbReference>
<sequence>MSRRYSRNLFRVYWWVVVLAVVLVLRVLYSSQHVPAQEALAEGRHRVARVVDGDTLKLVTGQRIRLQGVDTPETVRPDYPVEPWGPEATAFTKQFVDQADGEVTLTFGTERLDAYGRHLAFVWRDDVLLNEELVRAGLARARLGYRYSGTMKRRLADAQEEARAAGLGIWSDAIPGATASD</sequence>
<gene>
    <name evidence="6" type="ORF">NG895_29440</name>
</gene>
<dbReference type="Gene3D" id="2.40.50.90">
    <property type="match status" value="1"/>
</dbReference>
<name>A0A9X2FF64_9BACT</name>
<evidence type="ECO:0000313" key="7">
    <source>
        <dbReference type="Proteomes" id="UP001155241"/>
    </source>
</evidence>
<comment type="caution">
    <text evidence="6">The sequence shown here is derived from an EMBL/GenBank/DDBJ whole genome shotgun (WGS) entry which is preliminary data.</text>
</comment>
<evidence type="ECO:0000256" key="4">
    <source>
        <dbReference type="SAM" id="Phobius"/>
    </source>
</evidence>
<dbReference type="GO" id="GO:0016787">
    <property type="term" value="F:hydrolase activity"/>
    <property type="evidence" value="ECO:0007669"/>
    <property type="project" value="UniProtKB-KW"/>
</dbReference>
<keyword evidence="3" id="KW-0378">Hydrolase</keyword>
<reference evidence="6" key="1">
    <citation type="submission" date="2022-06" db="EMBL/GenBank/DDBJ databases">
        <title>Aeoliella straminimaris, a novel planctomycete from sediments.</title>
        <authorList>
            <person name="Vitorino I.R."/>
            <person name="Lage O.M."/>
        </authorList>
    </citation>
    <scope>NUCLEOTIDE SEQUENCE</scope>
    <source>
        <strain evidence="6">ICT_H6.2</strain>
    </source>
</reference>
<dbReference type="SUPFAM" id="SSF50199">
    <property type="entry name" value="Staphylococcal nuclease"/>
    <property type="match status" value="1"/>
</dbReference>
<dbReference type="Pfam" id="PF00565">
    <property type="entry name" value="SNase"/>
    <property type="match status" value="1"/>
</dbReference>
<proteinExistence type="predicted"/>
<dbReference type="GO" id="GO:0004519">
    <property type="term" value="F:endonuclease activity"/>
    <property type="evidence" value="ECO:0007669"/>
    <property type="project" value="UniProtKB-KW"/>
</dbReference>
<dbReference type="Proteomes" id="UP001155241">
    <property type="component" value="Unassembled WGS sequence"/>
</dbReference>
<keyword evidence="4" id="KW-0472">Membrane</keyword>
<dbReference type="SMART" id="SM00318">
    <property type="entry name" value="SNc"/>
    <property type="match status" value="1"/>
</dbReference>
<dbReference type="AlphaFoldDB" id="A0A9X2FF64"/>
<dbReference type="RefSeq" id="WP_252856161.1">
    <property type="nucleotide sequence ID" value="NZ_JAMXLR010000095.1"/>
</dbReference>
<dbReference type="InterPro" id="IPR016071">
    <property type="entry name" value="Staphylococal_nuclease_OB-fold"/>
</dbReference>
<evidence type="ECO:0000259" key="5">
    <source>
        <dbReference type="PROSITE" id="PS50830"/>
    </source>
</evidence>
<keyword evidence="2" id="KW-0255">Endonuclease</keyword>